<name>J9W2C2_LENBU</name>
<evidence type="ECO:0000256" key="3">
    <source>
        <dbReference type="ARBA" id="ARBA00023027"/>
    </source>
</evidence>
<dbReference type="EMBL" id="CP003043">
    <property type="protein sequence ID" value="AFR99179.1"/>
    <property type="molecule type" value="Genomic_DNA"/>
</dbReference>
<dbReference type="KEGG" id="lbn:LBUCD034_0066"/>
<evidence type="ECO:0000313" key="7">
    <source>
        <dbReference type="EMBL" id="AFR99179.1"/>
    </source>
</evidence>
<evidence type="ECO:0000259" key="6">
    <source>
        <dbReference type="Pfam" id="PF02826"/>
    </source>
</evidence>
<evidence type="ECO:0000313" key="8">
    <source>
        <dbReference type="Proteomes" id="UP000007332"/>
    </source>
</evidence>
<dbReference type="EC" id="1.1.1.95" evidence="7"/>
<dbReference type="Gene3D" id="3.40.50.720">
    <property type="entry name" value="NAD(P)-binding Rossmann-like Domain"/>
    <property type="match status" value="2"/>
</dbReference>
<dbReference type="PROSITE" id="PS00065">
    <property type="entry name" value="D_2_HYDROXYACID_DH_1"/>
    <property type="match status" value="1"/>
</dbReference>
<dbReference type="InterPro" id="IPR036291">
    <property type="entry name" value="NAD(P)-bd_dom_sf"/>
</dbReference>
<keyword evidence="2 4" id="KW-0560">Oxidoreductase</keyword>
<dbReference type="GO" id="GO:0004617">
    <property type="term" value="F:phosphoglycerate dehydrogenase activity"/>
    <property type="evidence" value="ECO:0007669"/>
    <property type="project" value="UniProtKB-EC"/>
</dbReference>
<keyword evidence="3" id="KW-0520">NAD</keyword>
<dbReference type="Pfam" id="PF02826">
    <property type="entry name" value="2-Hacid_dh_C"/>
    <property type="match status" value="1"/>
</dbReference>
<dbReference type="STRING" id="1071400.LBUCD034_0066"/>
<accession>J9W2C2</accession>
<evidence type="ECO:0000256" key="2">
    <source>
        <dbReference type="ARBA" id="ARBA00023002"/>
    </source>
</evidence>
<comment type="similarity">
    <text evidence="1 4">Belongs to the D-isomer specific 2-hydroxyacid dehydrogenase family.</text>
</comment>
<dbReference type="PATRIC" id="fig|1071400.3.peg.66"/>
<dbReference type="Pfam" id="PF00389">
    <property type="entry name" value="2-Hacid_dh"/>
    <property type="match status" value="1"/>
</dbReference>
<dbReference type="PROSITE" id="PS00671">
    <property type="entry name" value="D_2_HYDROXYACID_DH_3"/>
    <property type="match status" value="1"/>
</dbReference>
<keyword evidence="8" id="KW-1185">Reference proteome</keyword>
<dbReference type="GO" id="GO:0051287">
    <property type="term" value="F:NAD binding"/>
    <property type="evidence" value="ECO:0007669"/>
    <property type="project" value="InterPro"/>
</dbReference>
<dbReference type="HOGENOM" id="CLU_019796_1_3_9"/>
<organism evidence="7 8">
    <name type="scientific">Lentilactobacillus buchneri subsp. silagei CD034</name>
    <dbReference type="NCBI Taxonomy" id="1071400"/>
    <lineage>
        <taxon>Bacteria</taxon>
        <taxon>Bacillati</taxon>
        <taxon>Bacillota</taxon>
        <taxon>Bacilli</taxon>
        <taxon>Lactobacillales</taxon>
        <taxon>Lactobacillaceae</taxon>
        <taxon>Lentilactobacillus</taxon>
        <taxon>Lentilactobacillus buchneri subsp. silagei</taxon>
    </lineage>
</organism>
<dbReference type="PANTHER" id="PTHR42938">
    <property type="entry name" value="FORMATE DEHYDROGENASE 1"/>
    <property type="match status" value="1"/>
</dbReference>
<feature type="domain" description="D-isomer specific 2-hydroxyacid dehydrogenase catalytic" evidence="5">
    <location>
        <begin position="4"/>
        <end position="320"/>
    </location>
</feature>
<reference evidence="7 8" key="1">
    <citation type="journal article" date="2012" name="J. Biotechnol.">
        <title>Insights into the completely annotated genome of Lactobacillus buchneri CD034, a strain isolated from stable grass silage.</title>
        <authorList>
            <person name="Heinl S."/>
            <person name="Wibberg D."/>
            <person name="Eikmeyer F."/>
            <person name="Szczepanowski R."/>
            <person name="Blom J."/>
            <person name="Linke B."/>
            <person name="Goesmann A."/>
            <person name="Grabherr R."/>
            <person name="Schwab H."/>
            <person name="Puhler A."/>
            <person name="Schluter A."/>
        </authorList>
    </citation>
    <scope>NUCLEOTIDE SEQUENCE [LARGE SCALE GENOMIC DNA]</scope>
    <source>
        <strain evidence="7 8">CD034</strain>
    </source>
</reference>
<dbReference type="InterPro" id="IPR006140">
    <property type="entry name" value="D-isomer_DH_NAD-bd"/>
</dbReference>
<dbReference type="InterPro" id="IPR029752">
    <property type="entry name" value="D-isomer_DH_CS1"/>
</dbReference>
<dbReference type="RefSeq" id="WP_014939084.1">
    <property type="nucleotide sequence ID" value="NC_018610.1"/>
</dbReference>
<protein>
    <submittedName>
        <fullName evidence="7">D-isomer specific 2-hydroxyacid dehydrogenase NAD-binding protein</fullName>
        <ecNumber evidence="7">1.1.1.95</ecNumber>
    </submittedName>
</protein>
<proteinExistence type="inferred from homology"/>
<gene>
    <name evidence="7" type="ORF">LBUCD034_0066</name>
</gene>
<dbReference type="CDD" id="cd12173">
    <property type="entry name" value="PGDH_4"/>
    <property type="match status" value="1"/>
</dbReference>
<evidence type="ECO:0000256" key="4">
    <source>
        <dbReference type="RuleBase" id="RU003719"/>
    </source>
</evidence>
<evidence type="ECO:0000259" key="5">
    <source>
        <dbReference type="Pfam" id="PF00389"/>
    </source>
</evidence>
<dbReference type="SUPFAM" id="SSF51735">
    <property type="entry name" value="NAD(P)-binding Rossmann-fold domains"/>
    <property type="match status" value="1"/>
</dbReference>
<dbReference type="eggNOG" id="COG0111">
    <property type="taxonomic scope" value="Bacteria"/>
</dbReference>
<dbReference type="InterPro" id="IPR029753">
    <property type="entry name" value="D-isomer_DH_CS"/>
</dbReference>
<dbReference type="AlphaFoldDB" id="J9W2C2"/>
<evidence type="ECO:0000256" key="1">
    <source>
        <dbReference type="ARBA" id="ARBA00005854"/>
    </source>
</evidence>
<feature type="domain" description="D-isomer specific 2-hydroxyacid dehydrogenase NAD-binding" evidence="6">
    <location>
        <begin position="106"/>
        <end position="288"/>
    </location>
</feature>
<dbReference type="InterPro" id="IPR006139">
    <property type="entry name" value="D-isomer_2_OHA_DH_cat_dom"/>
</dbReference>
<dbReference type="Proteomes" id="UP000007332">
    <property type="component" value="Chromosome"/>
</dbReference>
<dbReference type="SUPFAM" id="SSF52283">
    <property type="entry name" value="Formate/glycerate dehydrogenase catalytic domain-like"/>
    <property type="match status" value="1"/>
</dbReference>
<dbReference type="PANTHER" id="PTHR42938:SF9">
    <property type="entry name" value="FORMATE DEHYDROGENASE 1"/>
    <property type="match status" value="1"/>
</dbReference>
<sequence length="326" mass="34936">MKKVLISEKIDDDAVQLLQKNGFDVEISPAVDEATLTEHIKGAFGLIMRSSKLPEGVVDSADQLRIISRTGTGIDNVNIDDATKNHVLVARVNGANAYSVAEYVITTMLAMSRRIYKSDRLFKAGQIVSTHGESLPGLAVKYDLNGHEIRGKRLGILGLGRIGKIIAKLGDALGMDIIGYDPYVKASDVKLTTDLNDIYNSCDFISVNMPLTKETKNLIAAKELGQMKDSAFIVNAGRGGIINETDLADALNNGVVAGAALDVFTEEPPRSDSPLLTAKNILLTAHIGGTTYEASKAVAIGAAQAVIDYSTGKKPQFTVNYKDLKN</sequence>
<dbReference type="FunFam" id="3.40.50.720:FF:000203">
    <property type="entry name" value="D-3-phosphoglycerate dehydrogenase (SerA)"/>
    <property type="match status" value="1"/>
</dbReference>